<name>C2FV93_SPHSI</name>
<dbReference type="GO" id="GO:0006508">
    <property type="term" value="P:proteolysis"/>
    <property type="evidence" value="ECO:0007669"/>
    <property type="project" value="InterPro"/>
</dbReference>
<evidence type="ECO:0000259" key="1">
    <source>
        <dbReference type="Pfam" id="PF03572"/>
    </source>
</evidence>
<sequence>MYTEQFNNLLISGHAKILKHQPYLDHNGNYVKINGRQATMADVDFSEKGNTYQFSKKGKLESIKNIYFITSQSTASASELLISLFKPYFNVKTVGQKTF</sequence>
<organism evidence="2 3">
    <name type="scientific">Sphingobacterium spiritivorum ATCC 33300</name>
    <dbReference type="NCBI Taxonomy" id="525372"/>
    <lineage>
        <taxon>Bacteria</taxon>
        <taxon>Pseudomonadati</taxon>
        <taxon>Bacteroidota</taxon>
        <taxon>Sphingobacteriia</taxon>
        <taxon>Sphingobacteriales</taxon>
        <taxon>Sphingobacteriaceae</taxon>
        <taxon>Sphingobacterium</taxon>
    </lineage>
</organism>
<dbReference type="SUPFAM" id="SSF52096">
    <property type="entry name" value="ClpP/crotonase"/>
    <property type="match status" value="1"/>
</dbReference>
<proteinExistence type="predicted"/>
<dbReference type="Proteomes" id="UP000006241">
    <property type="component" value="Unassembled WGS sequence"/>
</dbReference>
<dbReference type="Pfam" id="PF03572">
    <property type="entry name" value="Peptidase_S41"/>
    <property type="match status" value="1"/>
</dbReference>
<dbReference type="GO" id="GO:0008236">
    <property type="term" value="F:serine-type peptidase activity"/>
    <property type="evidence" value="ECO:0007669"/>
    <property type="project" value="InterPro"/>
</dbReference>
<comment type="caution">
    <text evidence="2">The sequence shown here is derived from an EMBL/GenBank/DDBJ whole genome shotgun (WGS) entry which is preliminary data.</text>
</comment>
<dbReference type="InterPro" id="IPR005151">
    <property type="entry name" value="Tail-specific_protease"/>
</dbReference>
<reference evidence="2 3" key="1">
    <citation type="submission" date="2009-01" db="EMBL/GenBank/DDBJ databases">
        <authorList>
            <person name="Qin X."/>
            <person name="Bachman B."/>
            <person name="Battles P."/>
            <person name="Bell A."/>
            <person name="Bess C."/>
            <person name="Bickham C."/>
            <person name="Chaboub L."/>
            <person name="Chen D."/>
            <person name="Coyle M."/>
            <person name="Deiros D.R."/>
            <person name="Dinh H."/>
            <person name="Forbes L."/>
            <person name="Fowler G."/>
            <person name="Francisco L."/>
            <person name="Fu Q."/>
            <person name="Gubbala S."/>
            <person name="Hale W."/>
            <person name="Han Y."/>
            <person name="Hemphill L."/>
            <person name="Highlander S.K."/>
            <person name="Hirani K."/>
            <person name="Hogues M."/>
            <person name="Jackson L."/>
            <person name="Jakkamsetti A."/>
            <person name="Javaid M."/>
            <person name="Jiang H."/>
            <person name="Korchina V."/>
            <person name="Kovar C."/>
            <person name="Lara F."/>
            <person name="Lee S."/>
            <person name="Mata R."/>
            <person name="Mathew T."/>
            <person name="Moen C."/>
            <person name="Morales K."/>
            <person name="Munidasa M."/>
            <person name="Nazareth L."/>
            <person name="Ngo R."/>
            <person name="Nguyen L."/>
            <person name="Okwuonu G."/>
            <person name="Ongeri F."/>
            <person name="Patil S."/>
            <person name="Petrosino J."/>
            <person name="Pham C."/>
            <person name="Pham P."/>
            <person name="Pu L.-L."/>
            <person name="Puazo M."/>
            <person name="Raj R."/>
            <person name="Reid J."/>
            <person name="Rouhana J."/>
            <person name="Saada N."/>
            <person name="Shang Y."/>
            <person name="Simmons D."/>
            <person name="Thornton R."/>
            <person name="Warren J."/>
            <person name="Weissenberger G."/>
            <person name="Zhang J."/>
            <person name="Zhang L."/>
            <person name="Zhou C."/>
            <person name="Zhu D."/>
            <person name="Muzny D."/>
            <person name="Worley K."/>
            <person name="Gibbs R."/>
        </authorList>
    </citation>
    <scope>NUCLEOTIDE SEQUENCE [LARGE SCALE GENOMIC DNA]</scope>
    <source>
        <strain evidence="2 3">ATCC 33300</strain>
    </source>
</reference>
<dbReference type="InterPro" id="IPR029045">
    <property type="entry name" value="ClpP/crotonase-like_dom_sf"/>
</dbReference>
<dbReference type="HOGENOM" id="CLU_2318667_0_0_10"/>
<dbReference type="AlphaFoldDB" id="C2FV93"/>
<protein>
    <recommendedName>
        <fullName evidence="1">Tail specific protease domain-containing protein</fullName>
    </recommendedName>
</protein>
<evidence type="ECO:0000313" key="3">
    <source>
        <dbReference type="Proteomes" id="UP000006241"/>
    </source>
</evidence>
<evidence type="ECO:0000313" key="2">
    <source>
        <dbReference type="EMBL" id="EEI93216.1"/>
    </source>
</evidence>
<accession>C2FV93</accession>
<gene>
    <name evidence="2" type="ORF">HMPREF0765_1249</name>
</gene>
<dbReference type="Gene3D" id="3.90.226.10">
    <property type="entry name" value="2-enoyl-CoA Hydratase, Chain A, domain 1"/>
    <property type="match status" value="1"/>
</dbReference>
<feature type="domain" description="Tail specific protease" evidence="1">
    <location>
        <begin position="32"/>
        <end position="99"/>
    </location>
</feature>
<dbReference type="EMBL" id="ACHB01000030">
    <property type="protein sequence ID" value="EEI93216.1"/>
    <property type="molecule type" value="Genomic_DNA"/>
</dbReference>